<dbReference type="InterPro" id="IPR036271">
    <property type="entry name" value="Tet_transcr_reg_TetR-rel_C_sf"/>
</dbReference>
<organism evidence="2 3">
    <name type="scientific">Parafrankia soli</name>
    <dbReference type="NCBI Taxonomy" id="2599596"/>
    <lineage>
        <taxon>Bacteria</taxon>
        <taxon>Bacillati</taxon>
        <taxon>Actinomycetota</taxon>
        <taxon>Actinomycetes</taxon>
        <taxon>Frankiales</taxon>
        <taxon>Frankiaceae</taxon>
        <taxon>Parafrankia</taxon>
    </lineage>
</organism>
<dbReference type="EMBL" id="MAXA01000259">
    <property type="protein sequence ID" value="OHV21001.1"/>
    <property type="molecule type" value="Genomic_DNA"/>
</dbReference>
<gene>
    <name evidence="2" type="ORF">BBK14_27310</name>
</gene>
<comment type="caution">
    <text evidence="2">The sequence shown here is derived from an EMBL/GenBank/DDBJ whole genome shotgun (WGS) entry which is preliminary data.</text>
</comment>
<reference evidence="3" key="1">
    <citation type="submission" date="2016-07" db="EMBL/GenBank/DDBJ databases">
        <title>Frankia sp. NRRL B-16219 Genome sequencing.</title>
        <authorList>
            <person name="Ghodhbane-Gtari F."/>
            <person name="Swanson E."/>
            <person name="Gueddou A."/>
            <person name="Louati M."/>
            <person name="Nouioui I."/>
            <person name="Hezbri K."/>
            <person name="Abebe-Akele F."/>
            <person name="Simpson S."/>
            <person name="Morris K."/>
            <person name="Thomas K."/>
            <person name="Gtari M."/>
            <person name="Tisa L.S."/>
        </authorList>
    </citation>
    <scope>NUCLEOTIDE SEQUENCE [LARGE SCALE GENOMIC DNA]</scope>
    <source>
        <strain evidence="3">NRRL B-16219</strain>
    </source>
</reference>
<dbReference type="AlphaFoldDB" id="A0A1S1PIB7"/>
<protein>
    <recommendedName>
        <fullName evidence="4">Tc1-like transposase DDE domain-containing protein</fullName>
    </recommendedName>
</protein>
<dbReference type="OrthoDB" id="3212242at2"/>
<dbReference type="Proteomes" id="UP000179769">
    <property type="component" value="Unassembled WGS sequence"/>
</dbReference>
<feature type="region of interest" description="Disordered" evidence="1">
    <location>
        <begin position="1"/>
        <end position="25"/>
    </location>
</feature>
<dbReference type="Gene3D" id="1.10.357.10">
    <property type="entry name" value="Tetracycline Repressor, domain 2"/>
    <property type="match status" value="1"/>
</dbReference>
<dbReference type="SUPFAM" id="SSF48498">
    <property type="entry name" value="Tetracyclin repressor-like, C-terminal domain"/>
    <property type="match status" value="1"/>
</dbReference>
<evidence type="ECO:0008006" key="4">
    <source>
        <dbReference type="Google" id="ProtNLM"/>
    </source>
</evidence>
<evidence type="ECO:0000313" key="3">
    <source>
        <dbReference type="Proteomes" id="UP000179769"/>
    </source>
</evidence>
<dbReference type="RefSeq" id="WP_071066632.1">
    <property type="nucleotide sequence ID" value="NZ_MAXA01000259.1"/>
</dbReference>
<keyword evidence="3" id="KW-1185">Reference proteome</keyword>
<proteinExistence type="predicted"/>
<name>A0A1S1PIB7_9ACTN</name>
<accession>A0A1S1PIB7</accession>
<evidence type="ECO:0000313" key="2">
    <source>
        <dbReference type="EMBL" id="OHV21001.1"/>
    </source>
</evidence>
<sequence>MGSPAGGVCRPWTPQASTRPGPLGPNALRHAEQLIAAVAPLKLDPAAAWTVDPTVLPHLAHALRARAPDRDGTTFTTGLGTVLDGIARRFATPSRHLDGTTTSATFIEFCKQLLHDIDGTIFLIVDDHSAHKSAAELHDGAKKAFARLPATPEII</sequence>
<evidence type="ECO:0000256" key="1">
    <source>
        <dbReference type="SAM" id="MobiDB-lite"/>
    </source>
</evidence>